<dbReference type="InterPro" id="IPR037298">
    <property type="entry name" value="PheC_PBP2"/>
</dbReference>
<dbReference type="SMART" id="SM00079">
    <property type="entry name" value="PBPe"/>
    <property type="match status" value="1"/>
</dbReference>
<keyword evidence="2" id="KW-0812">Transmembrane</keyword>
<dbReference type="EC" id="4.2.1.91" evidence="5"/>
<dbReference type="GO" id="GO:0016020">
    <property type="term" value="C:membrane"/>
    <property type="evidence" value="ECO:0007669"/>
    <property type="project" value="InterPro"/>
</dbReference>
<dbReference type="InterPro" id="IPR001638">
    <property type="entry name" value="Solute-binding_3/MltF_N"/>
</dbReference>
<evidence type="ECO:0000313" key="5">
    <source>
        <dbReference type="EMBL" id="AKL96522.1"/>
    </source>
</evidence>
<keyword evidence="1" id="KW-0732">Signal</keyword>
<sequence length="324" mass="36395">MRYMKKSYKAPWRVGLTICIIVGVLVSNMIFSFAQNDSLSKNSVQVLVDGSVLEGVLNASGQTMVSAKAIGKVLGRDVTWDAASNTVKIASRLDTIIERGYIRVGTAGDYKPFTYLNPETNEFEGYDIDAAKMLAEELGVKVEFIKTTWPTLMEDLLADKFDIAMGGISRRMSRQIQANFSQPYIEYGKSPLIRIEDKEKYKSLEDIDQSHVHIGVNPGGTNEAFVKDNIKNAQVTVVQNNLDIPIKVAEGEVDVMITDSIEALFYAKYDDRLYAALSDNPFTKNQMGYLFHRGDSIFADAINFWMDQMKLTGEFEKLSKKWVQ</sequence>
<evidence type="ECO:0000259" key="4">
    <source>
        <dbReference type="SMART" id="SM00079"/>
    </source>
</evidence>
<dbReference type="PATRIC" id="fig|84022.6.peg.3138"/>
<dbReference type="KEGG" id="cace:CACET_c30780"/>
<dbReference type="PANTHER" id="PTHR35936:SF19">
    <property type="entry name" value="AMINO-ACID-BINDING PROTEIN YXEM-RELATED"/>
    <property type="match status" value="1"/>
</dbReference>
<feature type="domain" description="Solute-binding protein family 3/N-terminal" evidence="3">
    <location>
        <begin position="101"/>
        <end position="323"/>
    </location>
</feature>
<dbReference type="InterPro" id="IPR001320">
    <property type="entry name" value="Iontro_rcpt_C"/>
</dbReference>
<dbReference type="SMART" id="SM00062">
    <property type="entry name" value="PBPb"/>
    <property type="match status" value="1"/>
</dbReference>
<evidence type="ECO:0000256" key="2">
    <source>
        <dbReference type="SAM" id="Phobius"/>
    </source>
</evidence>
<feature type="domain" description="Ionotropic glutamate receptor C-terminal" evidence="4">
    <location>
        <begin position="101"/>
        <end position="324"/>
    </location>
</feature>
<evidence type="ECO:0000313" key="6">
    <source>
        <dbReference type="Proteomes" id="UP000035704"/>
    </source>
</evidence>
<dbReference type="SUPFAM" id="SSF53850">
    <property type="entry name" value="Periplasmic binding protein-like II"/>
    <property type="match status" value="1"/>
</dbReference>
<dbReference type="Proteomes" id="UP000035704">
    <property type="component" value="Chromosome"/>
</dbReference>
<reference evidence="5 6" key="1">
    <citation type="submission" date="2014-10" db="EMBL/GenBank/DDBJ databases">
        <title>Genome sequence of Clostridium aceticum DSM 1496.</title>
        <authorList>
            <person name="Poehlein A."/>
            <person name="Schiel-Bengelsdorf B."/>
            <person name="Gottschalk G."/>
            <person name="Duerre P."/>
            <person name="Daniel R."/>
        </authorList>
    </citation>
    <scope>NUCLEOTIDE SEQUENCE [LARGE SCALE GENOMIC DNA]</scope>
    <source>
        <strain evidence="5 6">DSM 1496</strain>
    </source>
</reference>
<feature type="transmembrane region" description="Helical" evidence="2">
    <location>
        <begin position="12"/>
        <end position="34"/>
    </location>
</feature>
<dbReference type="AlphaFoldDB" id="A0A0G3WF24"/>
<dbReference type="RefSeq" id="WP_201774931.1">
    <property type="nucleotide sequence ID" value="NZ_CP009687.1"/>
</dbReference>
<dbReference type="EC" id="4.2.1.51" evidence="5"/>
<evidence type="ECO:0000256" key="1">
    <source>
        <dbReference type="ARBA" id="ARBA00022729"/>
    </source>
</evidence>
<dbReference type="Gene3D" id="3.40.190.10">
    <property type="entry name" value="Periplasmic binding protein-like II"/>
    <property type="match status" value="2"/>
</dbReference>
<dbReference type="GO" id="GO:0047769">
    <property type="term" value="F:arogenate dehydratase activity"/>
    <property type="evidence" value="ECO:0007669"/>
    <property type="project" value="UniProtKB-EC"/>
</dbReference>
<dbReference type="CDD" id="cd01069">
    <property type="entry name" value="PBP2_PheC"/>
    <property type="match status" value="1"/>
</dbReference>
<organism evidence="5 6">
    <name type="scientific">Clostridium aceticum</name>
    <dbReference type="NCBI Taxonomy" id="84022"/>
    <lineage>
        <taxon>Bacteria</taxon>
        <taxon>Bacillati</taxon>
        <taxon>Bacillota</taxon>
        <taxon>Clostridia</taxon>
        <taxon>Eubacteriales</taxon>
        <taxon>Clostridiaceae</taxon>
        <taxon>Clostridium</taxon>
    </lineage>
</organism>
<accession>A0A0G3WF24</accession>
<evidence type="ECO:0000259" key="3">
    <source>
        <dbReference type="SMART" id="SM00062"/>
    </source>
</evidence>
<dbReference type="PANTHER" id="PTHR35936">
    <property type="entry name" value="MEMBRANE-BOUND LYTIC MUREIN TRANSGLYCOSYLASE F"/>
    <property type="match status" value="1"/>
</dbReference>
<keyword evidence="6" id="KW-1185">Reference proteome</keyword>
<keyword evidence="2" id="KW-1133">Transmembrane helix</keyword>
<keyword evidence="2" id="KW-0472">Membrane</keyword>
<dbReference type="EMBL" id="CP009687">
    <property type="protein sequence ID" value="AKL96522.1"/>
    <property type="molecule type" value="Genomic_DNA"/>
</dbReference>
<dbReference type="GO" id="GO:0015276">
    <property type="term" value="F:ligand-gated monoatomic ion channel activity"/>
    <property type="evidence" value="ECO:0007669"/>
    <property type="project" value="InterPro"/>
</dbReference>
<dbReference type="Pfam" id="PF00497">
    <property type="entry name" value="SBP_bac_3"/>
    <property type="match status" value="1"/>
</dbReference>
<dbReference type="GO" id="GO:0004664">
    <property type="term" value="F:prephenate dehydratase activity"/>
    <property type="evidence" value="ECO:0007669"/>
    <property type="project" value="UniProtKB-EC"/>
</dbReference>
<gene>
    <name evidence="5" type="primary">pheC</name>
    <name evidence="5" type="ORF">CACET_c30780</name>
</gene>
<proteinExistence type="predicted"/>
<name>A0A0G3WF24_9CLOT</name>
<protein>
    <submittedName>
        <fullName evidence="5">Cyclohexadienyl dehydratase PheC</fullName>
        <ecNumber evidence="5">4.2.1.51</ecNumber>
        <ecNumber evidence="5">4.2.1.91</ecNumber>
    </submittedName>
</protein>
<keyword evidence="5" id="KW-0456">Lyase</keyword>
<dbReference type="STRING" id="84022.CACET_c30780"/>